<dbReference type="InterPro" id="IPR036291">
    <property type="entry name" value="NAD(P)-bd_dom_sf"/>
</dbReference>
<dbReference type="RefSeq" id="WP_170231388.1">
    <property type="nucleotide sequence ID" value="NZ_VFPA01000002.1"/>
</dbReference>
<accession>A0A543DPD1</accession>
<reference evidence="3 4" key="1">
    <citation type="submission" date="2019-06" db="EMBL/GenBank/DDBJ databases">
        <title>Sequencing the genomes of 1000 actinobacteria strains.</title>
        <authorList>
            <person name="Klenk H.-P."/>
        </authorList>
    </citation>
    <scope>NUCLEOTIDE SEQUENCE [LARGE SCALE GENOMIC DNA]</scope>
    <source>
        <strain evidence="3 4">DSM 45301</strain>
    </source>
</reference>
<name>A0A543DPD1_9PSEU</name>
<dbReference type="GO" id="GO:0030497">
    <property type="term" value="P:fatty acid elongation"/>
    <property type="evidence" value="ECO:0007669"/>
    <property type="project" value="TreeGrafter"/>
</dbReference>
<dbReference type="AlphaFoldDB" id="A0A543DPD1"/>
<dbReference type="InterPro" id="IPR020904">
    <property type="entry name" value="Sc_DH/Rdtase_CS"/>
</dbReference>
<comment type="caution">
    <text evidence="3">The sequence shown here is derived from an EMBL/GenBank/DDBJ whole genome shotgun (WGS) entry which is preliminary data.</text>
</comment>
<dbReference type="InterPro" id="IPR002347">
    <property type="entry name" value="SDR_fam"/>
</dbReference>
<dbReference type="Gene3D" id="3.40.50.720">
    <property type="entry name" value="NAD(P)-binding Rossmann-like Domain"/>
    <property type="match status" value="1"/>
</dbReference>
<evidence type="ECO:0000313" key="4">
    <source>
        <dbReference type="Proteomes" id="UP000315677"/>
    </source>
</evidence>
<sequence length="270" mass="27908">MTSSASSSTAIVTGASRGIGKQIALELGRRGMNVVVAARTVEAHRRLAGTVGETVEAIRTAGGTSMAVRTDMAVPEDIAALVRTVLDTFGRIDVLVNNAAQTAGTWPKLVDMDVADWRQQFETNLHGPMLLMKAVVPAMTEGGGGVIVNMTSGAGDLTPVPPESATATDRPTPAGERVAYSASKAALNRLANVLAPELRAAGIAVVNVDPGFTRTELVDLMGAKGVVDADAAVPMDVPMRTVVDLVTSGNAMRHTGRIIRAADYVAALAP</sequence>
<dbReference type="PRINTS" id="PR00080">
    <property type="entry name" value="SDRFAMILY"/>
</dbReference>
<evidence type="ECO:0000256" key="2">
    <source>
        <dbReference type="RuleBase" id="RU000363"/>
    </source>
</evidence>
<evidence type="ECO:0000256" key="1">
    <source>
        <dbReference type="ARBA" id="ARBA00006484"/>
    </source>
</evidence>
<dbReference type="PANTHER" id="PTHR42760">
    <property type="entry name" value="SHORT-CHAIN DEHYDROGENASES/REDUCTASES FAMILY MEMBER"/>
    <property type="match status" value="1"/>
</dbReference>
<dbReference type="SUPFAM" id="SSF51735">
    <property type="entry name" value="NAD(P)-binding Rossmann-fold domains"/>
    <property type="match status" value="1"/>
</dbReference>
<keyword evidence="4" id="KW-1185">Reference proteome</keyword>
<dbReference type="Pfam" id="PF00106">
    <property type="entry name" value="adh_short"/>
    <property type="match status" value="1"/>
</dbReference>
<gene>
    <name evidence="3" type="ORF">FB558_3743</name>
</gene>
<organism evidence="3 4">
    <name type="scientific">Pseudonocardia kunmingensis</name>
    <dbReference type="NCBI Taxonomy" id="630975"/>
    <lineage>
        <taxon>Bacteria</taxon>
        <taxon>Bacillati</taxon>
        <taxon>Actinomycetota</taxon>
        <taxon>Actinomycetes</taxon>
        <taxon>Pseudonocardiales</taxon>
        <taxon>Pseudonocardiaceae</taxon>
        <taxon>Pseudonocardia</taxon>
    </lineage>
</organism>
<dbReference type="PRINTS" id="PR00081">
    <property type="entry name" value="GDHRDH"/>
</dbReference>
<evidence type="ECO:0000313" key="3">
    <source>
        <dbReference type="EMBL" id="TQM11190.1"/>
    </source>
</evidence>
<dbReference type="EMBL" id="VFPA01000002">
    <property type="protein sequence ID" value="TQM11190.1"/>
    <property type="molecule type" value="Genomic_DNA"/>
</dbReference>
<dbReference type="PROSITE" id="PS00061">
    <property type="entry name" value="ADH_SHORT"/>
    <property type="match status" value="1"/>
</dbReference>
<comment type="similarity">
    <text evidence="1 2">Belongs to the short-chain dehydrogenases/reductases (SDR) family.</text>
</comment>
<dbReference type="GO" id="GO:0016616">
    <property type="term" value="F:oxidoreductase activity, acting on the CH-OH group of donors, NAD or NADP as acceptor"/>
    <property type="evidence" value="ECO:0007669"/>
    <property type="project" value="TreeGrafter"/>
</dbReference>
<proteinExistence type="inferred from homology"/>
<protein>
    <submittedName>
        <fullName evidence="3">Short-subunit dehydrogenase</fullName>
    </submittedName>
</protein>
<dbReference type="CDD" id="cd05233">
    <property type="entry name" value="SDR_c"/>
    <property type="match status" value="1"/>
</dbReference>
<dbReference type="Proteomes" id="UP000315677">
    <property type="component" value="Unassembled WGS sequence"/>
</dbReference>
<dbReference type="PANTHER" id="PTHR42760:SF40">
    <property type="entry name" value="3-OXOACYL-[ACYL-CARRIER-PROTEIN] REDUCTASE, CHLOROPLASTIC"/>
    <property type="match status" value="1"/>
</dbReference>